<dbReference type="Proteomes" id="UP000070093">
    <property type="component" value="Unassembled WGS sequence"/>
</dbReference>
<evidence type="ECO:0000313" key="1">
    <source>
        <dbReference type="EMBL" id="KXO15068.1"/>
    </source>
</evidence>
<comment type="caution">
    <text evidence="1">The sequence shown here is derived from an EMBL/GenBank/DDBJ whole genome shotgun (WGS) entry which is preliminary data.</text>
</comment>
<dbReference type="AlphaFoldDB" id="A0A137SRE1"/>
<protein>
    <recommendedName>
        <fullName evidence="3">YhcG N-terminal domain-containing protein</fullName>
    </recommendedName>
</protein>
<proteinExistence type="predicted"/>
<accession>A0A137SRE1</accession>
<reference evidence="1 2" key="1">
    <citation type="submission" date="2016-02" db="EMBL/GenBank/DDBJ databases">
        <authorList>
            <person name="Wen L."/>
            <person name="He K."/>
            <person name="Yang H."/>
        </authorList>
    </citation>
    <scope>NUCLEOTIDE SEQUENCE [LARGE SCALE GENOMIC DNA]</scope>
    <source>
        <strain evidence="1 2">GED7880</strain>
    </source>
</reference>
<sequence>MPIYCNIYQIEEIFKYSAIVRTNWASHVILLNSKLPLGECYWYITQAVAIGWSRNILQVQIESNLFAWQITAKKVSNFSAQNHQLTLLQWWR</sequence>
<organism evidence="1 2">
    <name type="scientific">Prevotella bivia</name>
    <dbReference type="NCBI Taxonomy" id="28125"/>
    <lineage>
        <taxon>Bacteria</taxon>
        <taxon>Pseudomonadati</taxon>
        <taxon>Bacteroidota</taxon>
        <taxon>Bacteroidia</taxon>
        <taxon>Bacteroidales</taxon>
        <taxon>Prevotellaceae</taxon>
        <taxon>Prevotella</taxon>
    </lineage>
</organism>
<evidence type="ECO:0000313" key="2">
    <source>
        <dbReference type="Proteomes" id="UP000070093"/>
    </source>
</evidence>
<dbReference type="EMBL" id="LTAG01000117">
    <property type="protein sequence ID" value="KXO15068.1"/>
    <property type="molecule type" value="Genomic_DNA"/>
</dbReference>
<name>A0A137SRE1_9BACT</name>
<gene>
    <name evidence="1" type="ORF">HMPREF3202_02039</name>
</gene>
<dbReference type="STRING" id="28125.HMPREF3202_02039"/>
<dbReference type="PATRIC" id="fig|28125.4.peg.2035"/>
<evidence type="ECO:0008006" key="3">
    <source>
        <dbReference type="Google" id="ProtNLM"/>
    </source>
</evidence>